<comment type="similarity">
    <text evidence="1">Belongs to the UDP-glycosyltransferase family.</text>
</comment>
<reference evidence="3" key="1">
    <citation type="journal article" date="2017" name="Gigascience">
        <title>The genome draft of coconut (Cocos nucifera).</title>
        <authorList>
            <person name="Xiao Y."/>
            <person name="Xu P."/>
            <person name="Fan H."/>
            <person name="Baudouin L."/>
            <person name="Xia W."/>
            <person name="Bocs S."/>
            <person name="Xu J."/>
            <person name="Li Q."/>
            <person name="Guo A."/>
            <person name="Zhou L."/>
            <person name="Li J."/>
            <person name="Wu Y."/>
            <person name="Ma Z."/>
            <person name="Armero A."/>
            <person name="Issali A.E."/>
            <person name="Liu N."/>
            <person name="Peng M."/>
            <person name="Yang Y."/>
        </authorList>
    </citation>
    <scope>NUCLEOTIDE SEQUENCE</scope>
    <source>
        <tissue evidence="3">Spear leaf of Hainan Tall coconut</tissue>
    </source>
</reference>
<reference evidence="3" key="2">
    <citation type="submission" date="2019-07" db="EMBL/GenBank/DDBJ databases">
        <authorList>
            <person name="Yang Y."/>
            <person name="Bocs S."/>
            <person name="Baudouin L."/>
        </authorList>
    </citation>
    <scope>NUCLEOTIDE SEQUENCE</scope>
    <source>
        <tissue evidence="3">Spear leaf of Hainan Tall coconut</tissue>
    </source>
</reference>
<dbReference type="GO" id="GO:0035251">
    <property type="term" value="F:UDP-glucosyltransferase activity"/>
    <property type="evidence" value="ECO:0007669"/>
    <property type="project" value="InterPro"/>
</dbReference>
<dbReference type="InterPro" id="IPR002213">
    <property type="entry name" value="UDP_glucos_trans"/>
</dbReference>
<dbReference type="OrthoDB" id="5835829at2759"/>
<sequence>MAHTTRTDIFRWLDERTPRSVVYVSLGSEATLSSGLVHELALGLELSGLPFLWALRRPAGMPKEVKLLLEGFENRIAGNGLVTILAHESVGAFLTHGGWGSLIEGLGFGHPLVLLPVFGDQPVNARVMVEKGVGVEVERDEEDGSFKRDAVAKALRLVMVEEAGKKMRNKADELKLIFGDKECHERHIDEFVRCLRDHKEEKN</sequence>
<dbReference type="SUPFAM" id="SSF53756">
    <property type="entry name" value="UDP-Glycosyltransferase/glycogen phosphorylase"/>
    <property type="match status" value="1"/>
</dbReference>
<dbReference type="Gene3D" id="3.40.50.2000">
    <property type="entry name" value="Glycogen Phosphorylase B"/>
    <property type="match status" value="1"/>
</dbReference>
<name>A0A8K0IRB2_COCNU</name>
<gene>
    <name evidence="3" type="ORF">COCNU_11G009660</name>
</gene>
<dbReference type="Pfam" id="PF00201">
    <property type="entry name" value="UDPGT"/>
    <property type="match status" value="1"/>
</dbReference>
<dbReference type="PANTHER" id="PTHR48049:SF60">
    <property type="entry name" value="UDP-GLYCOSYLTRANSFERASE 91B1"/>
    <property type="match status" value="1"/>
</dbReference>
<accession>A0A8K0IRB2</accession>
<dbReference type="EMBL" id="CM017882">
    <property type="protein sequence ID" value="KAG1364139.1"/>
    <property type="molecule type" value="Genomic_DNA"/>
</dbReference>
<dbReference type="FunFam" id="3.40.50.2000:FF:000037">
    <property type="entry name" value="Glycosyltransferase"/>
    <property type="match status" value="1"/>
</dbReference>
<evidence type="ECO:0000313" key="3">
    <source>
        <dbReference type="EMBL" id="KAG1364139.1"/>
    </source>
</evidence>
<dbReference type="Proteomes" id="UP000797356">
    <property type="component" value="Chromosome 11"/>
</dbReference>
<dbReference type="PANTHER" id="PTHR48049">
    <property type="entry name" value="GLYCOSYLTRANSFERASE"/>
    <property type="match status" value="1"/>
</dbReference>
<dbReference type="AlphaFoldDB" id="A0A8K0IRB2"/>
<evidence type="ECO:0000256" key="1">
    <source>
        <dbReference type="ARBA" id="ARBA00009995"/>
    </source>
</evidence>
<protein>
    <submittedName>
        <fullName evidence="3">Putative UDP-glycosyltransferase 91C1</fullName>
    </submittedName>
</protein>
<dbReference type="InterPro" id="IPR050481">
    <property type="entry name" value="UDP-glycosyltransf_plant"/>
</dbReference>
<keyword evidence="2" id="KW-0808">Transferase</keyword>
<dbReference type="CDD" id="cd03784">
    <property type="entry name" value="GT1_Gtf-like"/>
    <property type="match status" value="1"/>
</dbReference>
<evidence type="ECO:0000313" key="4">
    <source>
        <dbReference type="Proteomes" id="UP000797356"/>
    </source>
</evidence>
<organism evidence="3 4">
    <name type="scientific">Cocos nucifera</name>
    <name type="common">Coconut palm</name>
    <dbReference type="NCBI Taxonomy" id="13894"/>
    <lineage>
        <taxon>Eukaryota</taxon>
        <taxon>Viridiplantae</taxon>
        <taxon>Streptophyta</taxon>
        <taxon>Embryophyta</taxon>
        <taxon>Tracheophyta</taxon>
        <taxon>Spermatophyta</taxon>
        <taxon>Magnoliopsida</taxon>
        <taxon>Liliopsida</taxon>
        <taxon>Arecaceae</taxon>
        <taxon>Arecoideae</taxon>
        <taxon>Cocoseae</taxon>
        <taxon>Attaleinae</taxon>
        <taxon>Cocos</taxon>
    </lineage>
</organism>
<comment type="caution">
    <text evidence="3">The sequence shown here is derived from an EMBL/GenBank/DDBJ whole genome shotgun (WGS) entry which is preliminary data.</text>
</comment>
<evidence type="ECO:0000256" key="2">
    <source>
        <dbReference type="ARBA" id="ARBA00022679"/>
    </source>
</evidence>
<keyword evidence="4" id="KW-1185">Reference proteome</keyword>
<proteinExistence type="inferred from homology"/>